<comment type="caution">
    <text evidence="1">The sequence shown here is derived from an EMBL/GenBank/DDBJ whole genome shotgun (WGS) entry which is preliminary data.</text>
</comment>
<accession>A0AAU9JW07</accession>
<evidence type="ECO:0000313" key="2">
    <source>
        <dbReference type="Proteomes" id="UP001162131"/>
    </source>
</evidence>
<evidence type="ECO:0000313" key="1">
    <source>
        <dbReference type="EMBL" id="CAG9328736.1"/>
    </source>
</evidence>
<reference evidence="1" key="1">
    <citation type="submission" date="2021-09" db="EMBL/GenBank/DDBJ databases">
        <authorList>
            <consortium name="AG Swart"/>
            <person name="Singh M."/>
            <person name="Singh A."/>
            <person name="Seah K."/>
            <person name="Emmerich C."/>
        </authorList>
    </citation>
    <scope>NUCLEOTIDE SEQUENCE</scope>
    <source>
        <strain evidence="1">ATCC30299</strain>
    </source>
</reference>
<protein>
    <submittedName>
        <fullName evidence="1">Uncharacterized protein</fullName>
    </submittedName>
</protein>
<sequence>MYLHKCIFKLAQLRASNCTIKPWWLYPDFRSISNKLSMHMNSWLYQAKILSEKHFFIIFNFSRITIWIVKDIILLSFPKFWLI</sequence>
<name>A0AAU9JW07_9CILI</name>
<gene>
    <name evidence="1" type="ORF">BSTOLATCC_MIC46727</name>
</gene>
<dbReference type="AlphaFoldDB" id="A0AAU9JW07"/>
<dbReference type="Proteomes" id="UP001162131">
    <property type="component" value="Unassembled WGS sequence"/>
</dbReference>
<proteinExistence type="predicted"/>
<dbReference type="EMBL" id="CAJZBQ010000046">
    <property type="protein sequence ID" value="CAG9328736.1"/>
    <property type="molecule type" value="Genomic_DNA"/>
</dbReference>
<organism evidence="1 2">
    <name type="scientific">Blepharisma stoltei</name>
    <dbReference type="NCBI Taxonomy" id="1481888"/>
    <lineage>
        <taxon>Eukaryota</taxon>
        <taxon>Sar</taxon>
        <taxon>Alveolata</taxon>
        <taxon>Ciliophora</taxon>
        <taxon>Postciliodesmatophora</taxon>
        <taxon>Heterotrichea</taxon>
        <taxon>Heterotrichida</taxon>
        <taxon>Blepharismidae</taxon>
        <taxon>Blepharisma</taxon>
    </lineage>
</organism>
<keyword evidence="2" id="KW-1185">Reference proteome</keyword>